<evidence type="ECO:0000313" key="3">
    <source>
        <dbReference type="Proteomes" id="UP000272025"/>
    </source>
</evidence>
<dbReference type="GeneID" id="39582781"/>
<dbReference type="RefSeq" id="XP_028466151.1">
    <property type="nucleotide sequence ID" value="XM_028614303.1"/>
</dbReference>
<organism evidence="2 3">
    <name type="scientific">Sodiomyces alkalinus (strain CBS 110278 / VKM F-3762 / F11)</name>
    <name type="common">Alkaliphilic filamentous fungus</name>
    <dbReference type="NCBI Taxonomy" id="1314773"/>
    <lineage>
        <taxon>Eukaryota</taxon>
        <taxon>Fungi</taxon>
        <taxon>Dikarya</taxon>
        <taxon>Ascomycota</taxon>
        <taxon>Pezizomycotina</taxon>
        <taxon>Sordariomycetes</taxon>
        <taxon>Hypocreomycetidae</taxon>
        <taxon>Glomerellales</taxon>
        <taxon>Plectosphaerellaceae</taxon>
        <taxon>Sodiomyces</taxon>
    </lineage>
</organism>
<dbReference type="AlphaFoldDB" id="A0A3N2PV26"/>
<reference evidence="2 3" key="1">
    <citation type="journal article" date="2018" name="Mol. Ecol.">
        <title>The obligate alkalophilic soda-lake fungus Sodiomyces alkalinus has shifted to a protein diet.</title>
        <authorList>
            <person name="Grum-Grzhimaylo A.A."/>
            <person name="Falkoski D.L."/>
            <person name="van den Heuvel J."/>
            <person name="Valero-Jimenez C.A."/>
            <person name="Min B."/>
            <person name="Choi I.G."/>
            <person name="Lipzen A."/>
            <person name="Daum C.G."/>
            <person name="Aanen D.K."/>
            <person name="Tsang A."/>
            <person name="Henrissat B."/>
            <person name="Bilanenko E.N."/>
            <person name="de Vries R.P."/>
            <person name="van Kan J.A.L."/>
            <person name="Grigoriev I.V."/>
            <person name="Debets A.J.M."/>
        </authorList>
    </citation>
    <scope>NUCLEOTIDE SEQUENCE [LARGE SCALE GENOMIC DNA]</scope>
    <source>
        <strain evidence="2 3">F11</strain>
    </source>
</reference>
<evidence type="ECO:0000313" key="2">
    <source>
        <dbReference type="EMBL" id="ROT38345.1"/>
    </source>
</evidence>
<gene>
    <name evidence="2" type="ORF">SODALDRAFT_360713</name>
</gene>
<dbReference type="EMBL" id="ML119056">
    <property type="protein sequence ID" value="ROT38345.1"/>
    <property type="molecule type" value="Genomic_DNA"/>
</dbReference>
<sequence length="74" mass="7782">MLRHNVPLTGPNGPSQLPSTTFHSEGLPSTTNNDTRAPQQVHTGPHSPKIMPNRPASTDSTCHGLAAGTDNLES</sequence>
<proteinExistence type="predicted"/>
<feature type="compositionally biased region" description="Polar residues" evidence="1">
    <location>
        <begin position="12"/>
        <end position="42"/>
    </location>
</feature>
<accession>A0A3N2PV26</accession>
<dbReference type="Proteomes" id="UP000272025">
    <property type="component" value="Unassembled WGS sequence"/>
</dbReference>
<protein>
    <submittedName>
        <fullName evidence="2">Uncharacterized protein</fullName>
    </submittedName>
</protein>
<evidence type="ECO:0000256" key="1">
    <source>
        <dbReference type="SAM" id="MobiDB-lite"/>
    </source>
</evidence>
<feature type="region of interest" description="Disordered" evidence="1">
    <location>
        <begin position="1"/>
        <end position="74"/>
    </location>
</feature>
<keyword evidence="3" id="KW-1185">Reference proteome</keyword>
<name>A0A3N2PV26_SODAK</name>